<evidence type="ECO:0000256" key="7">
    <source>
        <dbReference type="SAM" id="Phobius"/>
    </source>
</evidence>
<dbReference type="InterPro" id="IPR022333">
    <property type="entry name" value="TNFR_19-like"/>
</dbReference>
<dbReference type="Pfam" id="PF12606">
    <property type="entry name" value="RELT"/>
    <property type="match status" value="1"/>
</dbReference>
<feature type="transmembrane region" description="Helical" evidence="7">
    <location>
        <begin position="215"/>
        <end position="238"/>
    </location>
</feature>
<keyword evidence="9" id="KW-0675">Receptor</keyword>
<comment type="subcellular location">
    <subcellularLocation>
        <location evidence="1">Cell membrane</location>
        <topology evidence="1">Single-pass membrane protein</topology>
    </subcellularLocation>
</comment>
<comment type="similarity">
    <text evidence="2">Belongs to the RELT family.</text>
</comment>
<keyword evidence="3" id="KW-1003">Cell membrane</keyword>
<evidence type="ECO:0000313" key="10">
    <source>
        <dbReference type="Proteomes" id="UP000298787"/>
    </source>
</evidence>
<evidence type="ECO:0000256" key="3">
    <source>
        <dbReference type="ARBA" id="ARBA00022475"/>
    </source>
</evidence>
<evidence type="ECO:0000256" key="4">
    <source>
        <dbReference type="ARBA" id="ARBA00022692"/>
    </source>
</evidence>
<sequence length="641" mass="70238">MISDYMQSLHDRFHLTPPDFKFSRFGGCTSEDHMYIEEYIEEDEEPPLLLSSCPSHGKYACLCSDRVVLGCGGTAAVQCRWGEGCVCLQCPAGQEPSKACGQIQSPTEEVQCRLCPAGSFSDALDSELCRPHASCKILGREVATPGNVTSDAVCGVCLPGFHSTAAGEVSTHSPCVKTSLHVRTVRTVGKGPSIGAGGPVNGTVVRSAEEKTAEYAVFALVPVFCVMGLLGILICNILKKKGYRCSADKEGGDEETATPQKEDSAELQGRKKFDLVKKSEVTGKLEEGKVRAYAGGRYRKKCGNSCPYISDDLNEDTISVLVRLITEKKALAAEESFVIYILLYRHSFSHTIILTIHPISHYYMMVTGSSALQYECHIYNSERRQGPLAVGCCSMGCCNMLCPHQSHLHTISGLSGLAPKHGYRCTRCAQRKWPPILIPPLDSLKDPLKPPQTLILPSLDTSTDQQKRPLLGGVFVDTHHTQDAVPNTVPEKVEGSEVKEKKDGELTVLSVGRFQVAQIPEQRPVIVESKTSAQEQRNSLFSGKSFCSSSSSGIRRPALNYIVKRQRQYDNATSLKMTSSFADHLTAGREGSVSRRLTTRNHKNHLLQEEVVSIEAIRGLLLYLLFHKQTLYFTDVSDAPS</sequence>
<evidence type="ECO:0000256" key="5">
    <source>
        <dbReference type="ARBA" id="ARBA00022989"/>
    </source>
</evidence>
<evidence type="ECO:0000256" key="2">
    <source>
        <dbReference type="ARBA" id="ARBA00008688"/>
    </source>
</evidence>
<dbReference type="InterPro" id="IPR034048">
    <property type="entry name" value="TNFRSF19L_N"/>
</dbReference>
<keyword evidence="10" id="KW-1185">Reference proteome</keyword>
<organism evidence="9 10">
    <name type="scientific">Collichthys lucidus</name>
    <name type="common">Big head croaker</name>
    <name type="synonym">Sciaena lucida</name>
    <dbReference type="NCBI Taxonomy" id="240159"/>
    <lineage>
        <taxon>Eukaryota</taxon>
        <taxon>Metazoa</taxon>
        <taxon>Chordata</taxon>
        <taxon>Craniata</taxon>
        <taxon>Vertebrata</taxon>
        <taxon>Euteleostomi</taxon>
        <taxon>Actinopterygii</taxon>
        <taxon>Neopterygii</taxon>
        <taxon>Teleostei</taxon>
        <taxon>Neoteleostei</taxon>
        <taxon>Acanthomorphata</taxon>
        <taxon>Eupercaria</taxon>
        <taxon>Sciaenidae</taxon>
        <taxon>Collichthys</taxon>
    </lineage>
</organism>
<dbReference type="PANTHER" id="PTHR47397:SF1">
    <property type="entry name" value="TUMOR NECROSIS FACTOR RECEPTOR SUPERFAMILY MEMBER 19L"/>
    <property type="match status" value="1"/>
</dbReference>
<dbReference type="Gene3D" id="2.10.50.10">
    <property type="entry name" value="Tumor Necrosis Factor Receptor, subunit A, domain 2"/>
    <property type="match status" value="2"/>
</dbReference>
<evidence type="ECO:0000313" key="9">
    <source>
        <dbReference type="EMBL" id="TKS81111.1"/>
    </source>
</evidence>
<reference evidence="9 10" key="1">
    <citation type="submission" date="2019-01" db="EMBL/GenBank/DDBJ databases">
        <title>Genome Assembly of Collichthys lucidus.</title>
        <authorList>
            <person name="Cai M."/>
            <person name="Xiao S."/>
        </authorList>
    </citation>
    <scope>NUCLEOTIDE SEQUENCE [LARGE SCALE GENOMIC DNA]</scope>
    <source>
        <strain evidence="9">JT15FE1705JMU</strain>
        <tissue evidence="9">Muscle</tissue>
    </source>
</reference>
<keyword evidence="6 7" id="KW-0472">Membrane</keyword>
<dbReference type="GO" id="GO:0005886">
    <property type="term" value="C:plasma membrane"/>
    <property type="evidence" value="ECO:0007669"/>
    <property type="project" value="UniProtKB-SubCell"/>
</dbReference>
<dbReference type="AlphaFoldDB" id="A0A4U5V1U2"/>
<dbReference type="SMART" id="SM00208">
    <property type="entry name" value="TNFR"/>
    <property type="match status" value="1"/>
</dbReference>
<proteinExistence type="inferred from homology"/>
<evidence type="ECO:0000259" key="8">
    <source>
        <dbReference type="SMART" id="SM00208"/>
    </source>
</evidence>
<dbReference type="EMBL" id="CM014090">
    <property type="protein sequence ID" value="TKS81111.1"/>
    <property type="molecule type" value="Genomic_DNA"/>
</dbReference>
<evidence type="ECO:0000256" key="1">
    <source>
        <dbReference type="ARBA" id="ARBA00004162"/>
    </source>
</evidence>
<keyword evidence="5 7" id="KW-1133">Transmembrane helix</keyword>
<dbReference type="CDD" id="cd13419">
    <property type="entry name" value="TNFRSF19L"/>
    <property type="match status" value="1"/>
</dbReference>
<dbReference type="InterPro" id="IPR022248">
    <property type="entry name" value="TNF_rcpt_RELT"/>
</dbReference>
<dbReference type="Proteomes" id="UP000298787">
    <property type="component" value="Chromosome 13"/>
</dbReference>
<dbReference type="InterPro" id="IPR001368">
    <property type="entry name" value="TNFR/NGFR_Cys_rich_reg"/>
</dbReference>
<evidence type="ECO:0000256" key="6">
    <source>
        <dbReference type="ARBA" id="ARBA00023136"/>
    </source>
</evidence>
<dbReference type="PANTHER" id="PTHR47397">
    <property type="entry name" value="TUMOR NECROSIS FACTOR RECEPTOR SUPERFAMILY MEMBER 19L"/>
    <property type="match status" value="1"/>
</dbReference>
<feature type="domain" description="TNFR-Cys" evidence="8">
    <location>
        <begin position="115"/>
        <end position="154"/>
    </location>
</feature>
<name>A0A4U5V1U2_COLLU</name>
<accession>A0A4U5V1U2</accession>
<dbReference type="GO" id="GO:0006915">
    <property type="term" value="P:apoptotic process"/>
    <property type="evidence" value="ECO:0007669"/>
    <property type="project" value="TreeGrafter"/>
</dbReference>
<keyword evidence="4 7" id="KW-0812">Transmembrane</keyword>
<gene>
    <name evidence="9" type="ORF">D9C73_015215</name>
</gene>
<protein>
    <submittedName>
        <fullName evidence="9">Tumor necrosis factor receptor superfamily member 19L</fullName>
    </submittedName>
</protein>